<gene>
    <name evidence="1" type="ORF">NCCP602_28750</name>
</gene>
<name>A0ABP3CC50_9MICO</name>
<proteinExistence type="predicted"/>
<protein>
    <submittedName>
        <fullName evidence="1">Uncharacterized protein</fullName>
    </submittedName>
</protein>
<dbReference type="Proteomes" id="UP001498238">
    <property type="component" value="Unassembled WGS sequence"/>
</dbReference>
<dbReference type="InterPro" id="IPR011989">
    <property type="entry name" value="ARM-like"/>
</dbReference>
<accession>A0ABP3CC50</accession>
<reference evidence="1 2" key="1">
    <citation type="submission" date="2024-01" db="EMBL/GenBank/DDBJ databases">
        <title>Characterization of antibiotic resistant novel bacterial strains and their environmental applications.</title>
        <authorList>
            <person name="Manzoor S."/>
            <person name="Abbas S."/>
            <person name="Arshad M."/>
            <person name="Ahmed I."/>
        </authorList>
    </citation>
    <scope>NUCLEOTIDE SEQUENCE [LARGE SCALE GENOMIC DNA]</scope>
    <source>
        <strain evidence="1 2">NCCP-602</strain>
    </source>
</reference>
<evidence type="ECO:0000313" key="2">
    <source>
        <dbReference type="Proteomes" id="UP001498238"/>
    </source>
</evidence>
<sequence length="205" mass="22903">MCRGHDTHDAQIRCTCCDPANRRTRRHLRQMRDRGVPVNMNVDPEWAQGTVRQRTATARHRSEAVYDPAPAVRAERAQYGKLSQEQQAALAADESPRVRQALARNPRLTLWAREALAADEHPRVRSAARGRWRIPSRRMTAARSALRRRAQSLAESGADAVLDASKAAAEEVENGLAVVPDVLDEAVGLTPSENKTTRFETLHFI</sequence>
<dbReference type="Gene3D" id="1.25.10.10">
    <property type="entry name" value="Leucine-rich Repeat Variant"/>
    <property type="match status" value="1"/>
</dbReference>
<evidence type="ECO:0000313" key="1">
    <source>
        <dbReference type="EMBL" id="GAA0036914.1"/>
    </source>
</evidence>
<organism evidence="1 2">
    <name type="scientific">Brevibacterium metallidurans</name>
    <dbReference type="NCBI Taxonomy" id="1482676"/>
    <lineage>
        <taxon>Bacteria</taxon>
        <taxon>Bacillati</taxon>
        <taxon>Actinomycetota</taxon>
        <taxon>Actinomycetes</taxon>
        <taxon>Micrococcales</taxon>
        <taxon>Brevibacteriaceae</taxon>
        <taxon>Brevibacterium</taxon>
    </lineage>
</organism>
<dbReference type="EMBL" id="BAAAAF010000014">
    <property type="protein sequence ID" value="GAA0036914.1"/>
    <property type="molecule type" value="Genomic_DNA"/>
</dbReference>
<comment type="caution">
    <text evidence="1">The sequence shown here is derived from an EMBL/GenBank/DDBJ whole genome shotgun (WGS) entry which is preliminary data.</text>
</comment>
<keyword evidence="2" id="KW-1185">Reference proteome</keyword>